<proteinExistence type="predicted"/>
<keyword evidence="3" id="KW-1185">Reference proteome</keyword>
<feature type="domain" description="Resolvase/invertase-type recombinase catalytic" evidence="1">
    <location>
        <begin position="6"/>
        <end position="135"/>
    </location>
</feature>
<evidence type="ECO:0000313" key="3">
    <source>
        <dbReference type="Proteomes" id="UP000017973"/>
    </source>
</evidence>
<dbReference type="HOGENOM" id="CLU_1718835_0_0_9"/>
<reference evidence="2 3" key="1">
    <citation type="journal article" date="2014" name="Genome Announc.">
        <title>Draft Genome Sequence of Brevibacillus panacihumi Strain W25, a Halotolerant Hydrocarbon-Degrading Bacterium.</title>
        <authorList>
            <person name="Wang X."/>
            <person name="Jin D."/>
            <person name="Zhou L."/>
            <person name="Wu L."/>
            <person name="An W."/>
            <person name="Chen Y."/>
            <person name="Zhao L."/>
        </authorList>
    </citation>
    <scope>NUCLEOTIDE SEQUENCE [LARGE SCALE GENOMIC DNA]</scope>
    <source>
        <strain evidence="2 3">W25</strain>
    </source>
</reference>
<dbReference type="Pfam" id="PF00239">
    <property type="entry name" value="Resolvase"/>
    <property type="match status" value="1"/>
</dbReference>
<dbReference type="Gene3D" id="3.40.50.1390">
    <property type="entry name" value="Resolvase, N-terminal catalytic domain"/>
    <property type="match status" value="1"/>
</dbReference>
<accession>V6M1J8</accession>
<dbReference type="STRING" id="1408254.T458_26835"/>
<comment type="caution">
    <text evidence="2">The sequence shown here is derived from an EMBL/GenBank/DDBJ whole genome shotgun (WGS) entry which is preliminary data.</text>
</comment>
<evidence type="ECO:0000259" key="1">
    <source>
        <dbReference type="SMART" id="SM00857"/>
    </source>
</evidence>
<dbReference type="PATRIC" id="fig|1408254.3.peg.5209"/>
<dbReference type="RefSeq" id="WP_023559098.1">
    <property type="nucleotide sequence ID" value="NZ_KI629786.1"/>
</dbReference>
<dbReference type="SMART" id="SM00857">
    <property type="entry name" value="Resolvase"/>
    <property type="match status" value="1"/>
</dbReference>
<dbReference type="GO" id="GO:0003677">
    <property type="term" value="F:DNA binding"/>
    <property type="evidence" value="ECO:0007669"/>
    <property type="project" value="InterPro"/>
</dbReference>
<sequence length="152" mass="17643">MSHSKIALYYRTNQKVKVNLLEKILNELQMVAEKYFGENIVTQIYLDNDVSGLSDDHKEFQLMLQDIKDKKVTAVITTEISRISRSISTLLDFMHRIKEMNIQFISLKHEEYSSENDSSIYKNVGQKIMIKRAKMSRLADRIVKQKLGNGGE</sequence>
<dbReference type="AlphaFoldDB" id="V6M1J8"/>
<protein>
    <recommendedName>
        <fullName evidence="1">Resolvase/invertase-type recombinase catalytic domain-containing protein</fullName>
    </recommendedName>
</protein>
<dbReference type="InterPro" id="IPR006119">
    <property type="entry name" value="Resolv_N"/>
</dbReference>
<dbReference type="Proteomes" id="UP000017973">
    <property type="component" value="Unassembled WGS sequence"/>
</dbReference>
<gene>
    <name evidence="2" type="ORF">T458_26835</name>
</gene>
<dbReference type="GO" id="GO:0000150">
    <property type="term" value="F:DNA strand exchange activity"/>
    <property type="evidence" value="ECO:0007669"/>
    <property type="project" value="InterPro"/>
</dbReference>
<dbReference type="EMBL" id="AYJU01000018">
    <property type="protein sequence ID" value="EST52217.1"/>
    <property type="molecule type" value="Genomic_DNA"/>
</dbReference>
<dbReference type="InterPro" id="IPR036162">
    <property type="entry name" value="Resolvase-like_N_sf"/>
</dbReference>
<evidence type="ECO:0000313" key="2">
    <source>
        <dbReference type="EMBL" id="EST52217.1"/>
    </source>
</evidence>
<dbReference type="SUPFAM" id="SSF53041">
    <property type="entry name" value="Resolvase-like"/>
    <property type="match status" value="1"/>
</dbReference>
<name>V6M1J8_9BACL</name>
<organism evidence="2 3">
    <name type="scientific">Brevibacillus panacihumi W25</name>
    <dbReference type="NCBI Taxonomy" id="1408254"/>
    <lineage>
        <taxon>Bacteria</taxon>
        <taxon>Bacillati</taxon>
        <taxon>Bacillota</taxon>
        <taxon>Bacilli</taxon>
        <taxon>Bacillales</taxon>
        <taxon>Paenibacillaceae</taxon>
        <taxon>Brevibacillus</taxon>
    </lineage>
</organism>